<keyword evidence="4" id="KW-0732">Signal</keyword>
<dbReference type="PANTHER" id="PTHR30290">
    <property type="entry name" value="PERIPLASMIC BINDING COMPONENT OF ABC TRANSPORTER"/>
    <property type="match status" value="1"/>
</dbReference>
<evidence type="ECO:0000313" key="6">
    <source>
        <dbReference type="EMBL" id="CDL91809.1"/>
    </source>
</evidence>
<protein>
    <submittedName>
        <fullName evidence="6">Oligopeptide ABC transporter, periplasmic oligopeptide-binding protein OppA (TC 3.A.1.5.1)</fullName>
    </submittedName>
</protein>
<comment type="caution">
    <text evidence="6">The sequence shown here is derived from an EMBL/GenBank/DDBJ whole genome shotgun (WGS) entry which is preliminary data.</text>
</comment>
<feature type="domain" description="Solute-binding protein family 5" evidence="5">
    <location>
        <begin position="82"/>
        <end position="452"/>
    </location>
</feature>
<name>W6N8M8_CLOTY</name>
<dbReference type="Gene3D" id="3.40.190.10">
    <property type="entry name" value="Periplasmic binding protein-like II"/>
    <property type="match status" value="1"/>
</dbReference>
<dbReference type="GO" id="GO:0042597">
    <property type="term" value="C:periplasmic space"/>
    <property type="evidence" value="ECO:0007669"/>
    <property type="project" value="UniProtKB-ARBA"/>
</dbReference>
<dbReference type="GO" id="GO:0043190">
    <property type="term" value="C:ATP-binding cassette (ABC) transporter complex"/>
    <property type="evidence" value="ECO:0007669"/>
    <property type="project" value="InterPro"/>
</dbReference>
<dbReference type="OrthoDB" id="403896at2"/>
<dbReference type="GO" id="GO:1904680">
    <property type="term" value="F:peptide transmembrane transporter activity"/>
    <property type="evidence" value="ECO:0007669"/>
    <property type="project" value="TreeGrafter"/>
</dbReference>
<dbReference type="SUPFAM" id="SSF53850">
    <property type="entry name" value="Periplasmic binding protein-like II"/>
    <property type="match status" value="1"/>
</dbReference>
<keyword evidence="7" id="KW-1185">Reference proteome</keyword>
<evidence type="ECO:0000256" key="3">
    <source>
        <dbReference type="ARBA" id="ARBA00022448"/>
    </source>
</evidence>
<evidence type="ECO:0000256" key="2">
    <source>
        <dbReference type="ARBA" id="ARBA00005695"/>
    </source>
</evidence>
<dbReference type="Gene3D" id="3.90.76.10">
    <property type="entry name" value="Dipeptide-binding Protein, Domain 1"/>
    <property type="match status" value="1"/>
</dbReference>
<dbReference type="GeneID" id="29420731"/>
<dbReference type="InterPro" id="IPR030678">
    <property type="entry name" value="Peptide/Ni-bd"/>
</dbReference>
<dbReference type="Pfam" id="PF00496">
    <property type="entry name" value="SBP_bac_5"/>
    <property type="match status" value="1"/>
</dbReference>
<evidence type="ECO:0000256" key="1">
    <source>
        <dbReference type="ARBA" id="ARBA00004193"/>
    </source>
</evidence>
<dbReference type="InterPro" id="IPR000914">
    <property type="entry name" value="SBP_5_dom"/>
</dbReference>
<dbReference type="PIRSF" id="PIRSF002741">
    <property type="entry name" value="MppA"/>
    <property type="match status" value="1"/>
</dbReference>
<dbReference type="Proteomes" id="UP000019482">
    <property type="component" value="Unassembled WGS sequence"/>
</dbReference>
<comment type="subcellular location">
    <subcellularLocation>
        <location evidence="1">Cell membrane</location>
        <topology evidence="1">Lipid-anchor</topology>
    </subcellularLocation>
</comment>
<evidence type="ECO:0000259" key="5">
    <source>
        <dbReference type="Pfam" id="PF00496"/>
    </source>
</evidence>
<dbReference type="CDD" id="cd08504">
    <property type="entry name" value="PBP2_OppA"/>
    <property type="match status" value="1"/>
</dbReference>
<dbReference type="RefSeq" id="WP_017895373.1">
    <property type="nucleotide sequence ID" value="NZ_CBXI010000032.1"/>
</dbReference>
<organism evidence="6 7">
    <name type="scientific">Clostridium tyrobutyricum DIVETGP</name>
    <dbReference type="NCBI Taxonomy" id="1408889"/>
    <lineage>
        <taxon>Bacteria</taxon>
        <taxon>Bacillati</taxon>
        <taxon>Bacillota</taxon>
        <taxon>Clostridia</taxon>
        <taxon>Eubacteriales</taxon>
        <taxon>Clostridiaceae</taxon>
        <taxon>Clostridium</taxon>
    </lineage>
</organism>
<dbReference type="PROSITE" id="PS01040">
    <property type="entry name" value="SBP_BACTERIAL_5"/>
    <property type="match status" value="1"/>
</dbReference>
<gene>
    <name evidence="6" type="ORF">CTDIVETGP_1879</name>
</gene>
<dbReference type="PANTHER" id="PTHR30290:SF9">
    <property type="entry name" value="OLIGOPEPTIDE-BINDING PROTEIN APPA"/>
    <property type="match status" value="1"/>
</dbReference>
<evidence type="ECO:0000313" key="7">
    <source>
        <dbReference type="Proteomes" id="UP000019482"/>
    </source>
</evidence>
<keyword evidence="3" id="KW-0813">Transport</keyword>
<dbReference type="AlphaFoldDB" id="W6N8M8"/>
<comment type="similarity">
    <text evidence="2">Belongs to the bacterial solute-binding protein 5 family.</text>
</comment>
<proteinExistence type="inferred from homology"/>
<dbReference type="InterPro" id="IPR039424">
    <property type="entry name" value="SBP_5"/>
</dbReference>
<evidence type="ECO:0000256" key="4">
    <source>
        <dbReference type="ARBA" id="ARBA00022729"/>
    </source>
</evidence>
<dbReference type="Gene3D" id="3.10.105.10">
    <property type="entry name" value="Dipeptide-binding Protein, Domain 3"/>
    <property type="match status" value="1"/>
</dbReference>
<reference evidence="6 7" key="1">
    <citation type="journal article" date="2015" name="Genome Announc.">
        <title>Draft Genome Sequence of Clostridium tyrobutyricum Strain DIVETGP, Isolated from Cow's Milk for Grana Padano Production.</title>
        <authorList>
            <person name="Soggiu A."/>
            <person name="Piras C."/>
            <person name="Gaiarsa S."/>
            <person name="Sassera D."/>
            <person name="Roncada P."/>
            <person name="Bendixen E."/>
            <person name="Brasca M."/>
            <person name="Bonizzi L."/>
        </authorList>
    </citation>
    <scope>NUCLEOTIDE SEQUENCE [LARGE SCALE GENOMIC DNA]</scope>
    <source>
        <strain evidence="6 7">DIVETGP</strain>
    </source>
</reference>
<dbReference type="InterPro" id="IPR023765">
    <property type="entry name" value="SBP_5_CS"/>
</dbReference>
<dbReference type="EMBL" id="CBXI010000032">
    <property type="protein sequence ID" value="CDL91809.1"/>
    <property type="molecule type" value="Genomic_DNA"/>
</dbReference>
<sequence length="532" mass="60944">MKKIIFTISTVISIVLIFLLVGEVSVKKKVKQVNSSNYENAIVYNITKSPKDLVMLNSYNIREKDILSNLFEGLVNMDEDGKIIPGLAEKWSTNKDKTEYTFTIRKGAKWSDGHTITADDFVDLFSNILKTKSDNLYVHQLNLIFGVQDYINNNSDSNNIAIKALNERTLQFRLNYSSDYFLNIMAEPIYSLRKINDDSLNWKKNYSNILYSGSFKIDKILDNGSVVLKKNNDYWNKGNVKDSKVVITFFNSSESALAAFHNGDVNLFTNPPISEMKNIENTSIVPSYGGEELVFNRRKSSELDNGNFRKAIELSIDKRNIVQNILFNQVNASSIYVPYSNGNILNQNYIKADELLPKVKEAKEFMDKSEYKYNGIPLKLIYVNTVENKKVCDSIGKNIEDTLGIEVNCVGYNEDDFKQKIKGTDYDIAKLSYRGEYYYPLALLENWESSSKLNFVKYRNSQFDTKILQAIFEKDDSKRLTQLKQAEEILLKDTALIPLHLDNTILCSKNYVKGVYVNKLGNVKLDRAYLSK</sequence>
<dbReference type="GO" id="GO:0015833">
    <property type="term" value="P:peptide transport"/>
    <property type="evidence" value="ECO:0007669"/>
    <property type="project" value="TreeGrafter"/>
</dbReference>
<accession>W6N8M8</accession>